<gene>
    <name evidence="2" type="ORF">MNOR_LOCUS28622</name>
</gene>
<dbReference type="EMBL" id="CAXKWB010031900">
    <property type="protein sequence ID" value="CAL4140458.1"/>
    <property type="molecule type" value="Genomic_DNA"/>
</dbReference>
<reference evidence="2 3" key="1">
    <citation type="submission" date="2024-05" db="EMBL/GenBank/DDBJ databases">
        <authorList>
            <person name="Wallberg A."/>
        </authorList>
    </citation>
    <scope>NUCLEOTIDE SEQUENCE [LARGE SCALE GENOMIC DNA]</scope>
</reference>
<evidence type="ECO:0000256" key="1">
    <source>
        <dbReference type="SAM" id="SignalP"/>
    </source>
</evidence>
<organism evidence="2 3">
    <name type="scientific">Meganyctiphanes norvegica</name>
    <name type="common">Northern krill</name>
    <name type="synonym">Thysanopoda norvegica</name>
    <dbReference type="NCBI Taxonomy" id="48144"/>
    <lineage>
        <taxon>Eukaryota</taxon>
        <taxon>Metazoa</taxon>
        <taxon>Ecdysozoa</taxon>
        <taxon>Arthropoda</taxon>
        <taxon>Crustacea</taxon>
        <taxon>Multicrustacea</taxon>
        <taxon>Malacostraca</taxon>
        <taxon>Eumalacostraca</taxon>
        <taxon>Eucarida</taxon>
        <taxon>Euphausiacea</taxon>
        <taxon>Euphausiidae</taxon>
        <taxon>Meganyctiphanes</taxon>
    </lineage>
</organism>
<evidence type="ECO:0000313" key="2">
    <source>
        <dbReference type="EMBL" id="CAL4140458.1"/>
    </source>
</evidence>
<protein>
    <submittedName>
        <fullName evidence="2">Uncharacterized protein</fullName>
    </submittedName>
</protein>
<accession>A0AAV2RS93</accession>
<keyword evidence="1" id="KW-0732">Signal</keyword>
<dbReference type="Proteomes" id="UP001497623">
    <property type="component" value="Unassembled WGS sequence"/>
</dbReference>
<feature type="signal peptide" evidence="1">
    <location>
        <begin position="1"/>
        <end position="20"/>
    </location>
</feature>
<name>A0AAV2RS93_MEGNR</name>
<keyword evidence="3" id="KW-1185">Reference proteome</keyword>
<feature type="chain" id="PRO_5043808280" evidence="1">
    <location>
        <begin position="21"/>
        <end position="209"/>
    </location>
</feature>
<evidence type="ECO:0000313" key="3">
    <source>
        <dbReference type="Proteomes" id="UP001497623"/>
    </source>
</evidence>
<proteinExistence type="predicted"/>
<dbReference type="AlphaFoldDB" id="A0AAV2RS93"/>
<sequence length="209" mass="24082">MRFLWVVLVVIVEWCNEVKAAAKTDKEIKALCREQKYVWGKDPQQIMGLKTKSYDYGLVETREYLAGKPTGDFQFLEIRMQFGGSRFYKKVWANALDIPDDNHWHQLWVDLEPTDLPGLDNWHVYMNVDGKNKVDIDTGYKWHWKGNHPKNFSLFAAGKSIWIPRANSTVCNALEASSRLAYQRGTATSVSTAWLVLLMPAILLQTTRV</sequence>
<comment type="caution">
    <text evidence="2">The sequence shown here is derived from an EMBL/GenBank/DDBJ whole genome shotgun (WGS) entry which is preliminary data.</text>
</comment>